<feature type="compositionally biased region" description="Basic and acidic residues" evidence="1">
    <location>
        <begin position="428"/>
        <end position="443"/>
    </location>
</feature>
<protein>
    <recommendedName>
        <fullName evidence="5">AB hydrolase-1 domain-containing protein</fullName>
    </recommendedName>
</protein>
<feature type="signal peptide" evidence="2">
    <location>
        <begin position="1"/>
        <end position="25"/>
    </location>
</feature>
<name>A0A4S4N3Y6_9APHY</name>
<keyword evidence="2" id="KW-0732">Signal</keyword>
<dbReference type="OrthoDB" id="19657at2759"/>
<evidence type="ECO:0000313" key="4">
    <source>
        <dbReference type="Proteomes" id="UP000308730"/>
    </source>
</evidence>
<feature type="chain" id="PRO_5020845640" description="AB hydrolase-1 domain-containing protein" evidence="2">
    <location>
        <begin position="26"/>
        <end position="540"/>
    </location>
</feature>
<comment type="caution">
    <text evidence="3">The sequence shown here is derived from an EMBL/GenBank/DDBJ whole genome shotgun (WGS) entry which is preliminary data.</text>
</comment>
<gene>
    <name evidence="3" type="ORF">EUX98_g470</name>
</gene>
<dbReference type="SUPFAM" id="SSF53474">
    <property type="entry name" value="alpha/beta-Hydrolases"/>
    <property type="match status" value="1"/>
</dbReference>
<accession>A0A4S4N3Y6</accession>
<evidence type="ECO:0000313" key="3">
    <source>
        <dbReference type="EMBL" id="THH33739.1"/>
    </source>
</evidence>
<organism evidence="3 4">
    <name type="scientific">Antrodiella citrinella</name>
    <dbReference type="NCBI Taxonomy" id="2447956"/>
    <lineage>
        <taxon>Eukaryota</taxon>
        <taxon>Fungi</taxon>
        <taxon>Dikarya</taxon>
        <taxon>Basidiomycota</taxon>
        <taxon>Agaricomycotina</taxon>
        <taxon>Agaricomycetes</taxon>
        <taxon>Polyporales</taxon>
        <taxon>Steccherinaceae</taxon>
        <taxon>Antrodiella</taxon>
    </lineage>
</organism>
<sequence length="540" mass="60469">MSNTNNSPLTLLSLPSLACWLVASAMPFIDLVARDDYASLWYSTNTQARNVGGFDPLKPTIVMLHPLHVDSEWLYPQLDDPRLFQKYNIVTFDTRLTGASFNRFSPKYDLWVAAADLAHAFYHLRMPPAHIFASEVFGYVALRLASLFPDLCLSLTLCNVAAQTEPKAVLDGFDELCRLWCYAEDLESFEYACGLHLSYNAAPDVQPDLADEIVAYFQMNWPPFKRTNLISVAQVILNRTAMTADELATIQCPVLICQAQSNPIFPVVFAEQLVKDLTGVPGGAILYPVKAAIGFITIFSASIVNKVFTNFLTRLPAARSDLTEPAVSLSEAMHAALVRLGEFAGDPEVEKRDPQSPLSFSRVTEEVRKSQEDTFKAYEKDQRHAFSPLTRDGRPIRKFSERKDDWMWLQIKADRCSYTPPSKVPKVRFKESKRDSYKSDKSKKDRLHKTKTKWEDAAPDASPPPYDTPLEPDELPKPATAVVLQPVDIPLSEPSSSAEQTRARSRRVLAGPVSTVEQHIVKGSMAKVVSHHTTGVRKYL</sequence>
<evidence type="ECO:0000256" key="2">
    <source>
        <dbReference type="SAM" id="SignalP"/>
    </source>
</evidence>
<dbReference type="InterPro" id="IPR029058">
    <property type="entry name" value="AB_hydrolase_fold"/>
</dbReference>
<dbReference type="Gene3D" id="3.40.50.1820">
    <property type="entry name" value="alpha/beta hydrolase"/>
    <property type="match status" value="1"/>
</dbReference>
<feature type="region of interest" description="Disordered" evidence="1">
    <location>
        <begin position="419"/>
        <end position="475"/>
    </location>
</feature>
<keyword evidence="4" id="KW-1185">Reference proteome</keyword>
<reference evidence="3 4" key="1">
    <citation type="submission" date="2019-02" db="EMBL/GenBank/DDBJ databases">
        <title>Genome sequencing of the rare red list fungi Antrodiella citrinella (Flaviporus citrinellus).</title>
        <authorList>
            <person name="Buettner E."/>
            <person name="Kellner H."/>
        </authorList>
    </citation>
    <scope>NUCLEOTIDE SEQUENCE [LARGE SCALE GENOMIC DNA]</scope>
    <source>
        <strain evidence="3 4">DSM 108506</strain>
    </source>
</reference>
<proteinExistence type="predicted"/>
<feature type="region of interest" description="Disordered" evidence="1">
    <location>
        <begin position="490"/>
        <end position="509"/>
    </location>
</feature>
<evidence type="ECO:0008006" key="5">
    <source>
        <dbReference type="Google" id="ProtNLM"/>
    </source>
</evidence>
<dbReference type="EMBL" id="SGPM01000003">
    <property type="protein sequence ID" value="THH33739.1"/>
    <property type="molecule type" value="Genomic_DNA"/>
</dbReference>
<dbReference type="AlphaFoldDB" id="A0A4S4N3Y6"/>
<evidence type="ECO:0000256" key="1">
    <source>
        <dbReference type="SAM" id="MobiDB-lite"/>
    </source>
</evidence>
<dbReference type="Proteomes" id="UP000308730">
    <property type="component" value="Unassembled WGS sequence"/>
</dbReference>